<organism evidence="1 2">
    <name type="scientific">Bacillus phage vB_BanS-Tsamsa</name>
    <dbReference type="NCBI Taxonomy" id="1308863"/>
    <lineage>
        <taxon>Viruses</taxon>
        <taxon>Duplodnaviria</taxon>
        <taxon>Heunggongvirae</taxon>
        <taxon>Uroviricota</taxon>
        <taxon>Caudoviricetes</taxon>
        <taxon>Joanripponvirinae</taxon>
        <taxon>Tsamsavirus</taxon>
        <taxon>Tsamsavirus tsamsa</taxon>
    </lineage>
</organism>
<evidence type="ECO:0000313" key="1">
    <source>
        <dbReference type="EMBL" id="AGI11950.1"/>
    </source>
</evidence>
<keyword evidence="2" id="KW-1185">Reference proteome</keyword>
<dbReference type="RefSeq" id="YP_008873291.1">
    <property type="nucleotide sequence ID" value="NC_023007.1"/>
</dbReference>
<evidence type="ECO:0000313" key="2">
    <source>
        <dbReference type="Proteomes" id="UP000017661"/>
    </source>
</evidence>
<accession>U5JA03</accession>
<protein>
    <submittedName>
        <fullName evidence="1">Uncharacterized protein</fullName>
    </submittedName>
</protein>
<reference evidence="1 2" key="1">
    <citation type="journal article" date="2014" name="PLoS ONE">
        <title>Novel Giant Siphovirus from Bacillus anthracis Features Unusual Genome Characteristics.</title>
        <authorList>
            <person name="Ganz H.H."/>
            <person name="Law C."/>
            <person name="Schmuki M."/>
            <person name="Eichenseher F."/>
            <person name="Calendar R."/>
            <person name="Loessner M.J."/>
            <person name="Getz W.M."/>
            <person name="Korlach J."/>
            <person name="Beyer W."/>
            <person name="Klumpp J."/>
        </authorList>
    </citation>
    <scope>NUCLEOTIDE SEQUENCE [LARGE SCALE GENOMIC DNA]</scope>
</reference>
<sequence length="61" mass="6844">MYSIEWDDGFGGTASSRWTDDKVFITGLCEYLQKANKTGIKIVQKIDVTGEFIGGMYDETI</sequence>
<dbReference type="Proteomes" id="UP000017661">
    <property type="component" value="Segment"/>
</dbReference>
<dbReference type="GeneID" id="17825179"/>
<name>U5JA03_9CAUD</name>
<dbReference type="KEGG" id="vg:17825179"/>
<proteinExistence type="predicted"/>
<dbReference type="EMBL" id="KC481682">
    <property type="protein sequence ID" value="AGI11950.1"/>
    <property type="molecule type" value="Genomic_DNA"/>
</dbReference>